<dbReference type="GO" id="GO:0005829">
    <property type="term" value="C:cytosol"/>
    <property type="evidence" value="ECO:0007669"/>
    <property type="project" value="TreeGrafter"/>
</dbReference>
<reference evidence="6" key="1">
    <citation type="journal article" date="2014" name="Int. J. Syst. Evol. Microbiol.">
        <title>Complete genome sequence of Corynebacterium casei LMG S-19264T (=DSM 44701T), isolated from a smear-ripened cheese.</title>
        <authorList>
            <consortium name="US DOE Joint Genome Institute (JGI-PGF)"/>
            <person name="Walter F."/>
            <person name="Albersmeier A."/>
            <person name="Kalinowski J."/>
            <person name="Ruckert C."/>
        </authorList>
    </citation>
    <scope>NUCLEOTIDE SEQUENCE</scope>
    <source>
        <strain evidence="6">KCTC 12711</strain>
    </source>
</reference>
<feature type="domain" description="Ketosynthase family 3 (KS3)" evidence="5">
    <location>
        <begin position="97"/>
        <end position="542"/>
    </location>
</feature>
<evidence type="ECO:0000256" key="3">
    <source>
        <dbReference type="ARBA" id="ARBA00022679"/>
    </source>
</evidence>
<dbReference type="EMBL" id="BMXA01000006">
    <property type="protein sequence ID" value="GHA16843.1"/>
    <property type="molecule type" value="Genomic_DNA"/>
</dbReference>
<dbReference type="InterPro" id="IPR000794">
    <property type="entry name" value="Beta-ketoacyl_synthase"/>
</dbReference>
<dbReference type="SUPFAM" id="SSF53901">
    <property type="entry name" value="Thiolase-like"/>
    <property type="match status" value="2"/>
</dbReference>
<evidence type="ECO:0000256" key="2">
    <source>
        <dbReference type="ARBA" id="ARBA00008467"/>
    </source>
</evidence>
<dbReference type="AlphaFoldDB" id="A0A918RZ18"/>
<dbReference type="Proteomes" id="UP000614811">
    <property type="component" value="Unassembled WGS sequence"/>
</dbReference>
<keyword evidence="7" id="KW-1185">Reference proteome</keyword>
<dbReference type="GO" id="GO:0006633">
    <property type="term" value="P:fatty acid biosynthetic process"/>
    <property type="evidence" value="ECO:0007669"/>
    <property type="project" value="TreeGrafter"/>
</dbReference>
<organism evidence="6 7">
    <name type="scientific">Arenicella chitinivorans</name>
    <dbReference type="NCBI Taxonomy" id="1329800"/>
    <lineage>
        <taxon>Bacteria</taxon>
        <taxon>Pseudomonadati</taxon>
        <taxon>Pseudomonadota</taxon>
        <taxon>Gammaproteobacteria</taxon>
        <taxon>Arenicellales</taxon>
        <taxon>Arenicellaceae</taxon>
        <taxon>Arenicella</taxon>
    </lineage>
</organism>
<evidence type="ECO:0000313" key="6">
    <source>
        <dbReference type="EMBL" id="GHA16843.1"/>
    </source>
</evidence>
<comment type="pathway">
    <text evidence="1">Lipid metabolism; fatty acid biosynthesis.</text>
</comment>
<dbReference type="InterPro" id="IPR047224">
    <property type="entry name" value="FAS_alpha_su_C"/>
</dbReference>
<comment type="caution">
    <text evidence="6">The sequence shown here is derived from an EMBL/GenBank/DDBJ whole genome shotgun (WGS) entry which is preliminary data.</text>
</comment>
<dbReference type="RefSeq" id="WP_189402342.1">
    <property type="nucleotide sequence ID" value="NZ_BMXA01000006.1"/>
</dbReference>
<dbReference type="GO" id="GO:0004315">
    <property type="term" value="F:3-oxoacyl-[acyl-carrier-protein] synthase activity"/>
    <property type="evidence" value="ECO:0007669"/>
    <property type="project" value="TreeGrafter"/>
</dbReference>
<dbReference type="SMART" id="SM00825">
    <property type="entry name" value="PKS_KS"/>
    <property type="match status" value="1"/>
</dbReference>
<evidence type="ECO:0000259" key="5">
    <source>
        <dbReference type="PROSITE" id="PS52004"/>
    </source>
</evidence>
<dbReference type="PANTHER" id="PTHR11712">
    <property type="entry name" value="POLYKETIDE SYNTHASE-RELATED"/>
    <property type="match status" value="1"/>
</dbReference>
<evidence type="ECO:0000313" key="7">
    <source>
        <dbReference type="Proteomes" id="UP000614811"/>
    </source>
</evidence>
<dbReference type="PROSITE" id="PS52004">
    <property type="entry name" value="KS3_2"/>
    <property type="match status" value="1"/>
</dbReference>
<comment type="similarity">
    <text evidence="2 4">Belongs to the thiolase-like superfamily. Beta-ketoacyl-ACP synthases family.</text>
</comment>
<sequence length="631" mass="67894">MNRLPVIVGFGGYNAAGRSSFHHAYRRTVLASLSPEKRVTTLLSLACLMRLVRYENGHYVDIDGDTLSAEAVADKYQSTIETNTLIRRIHAELFDPDQVLAYTELALESAQTSEFTVRRRDLPEPLPANWQVSNVDDRTVKVTIAGDLSVKMNTVRPMEVQSAGMVPTGFIPADQYESRFHPRGLQLTVLGASDAINSVGIAWDDIMAKLSPDQVAVFAASGLGQTDDYGIGGYMQARMRAARATSKQMALGLNSMVADFVNAYMCGSVGTTGAVTGACATFLYNLRLAVDDIKAGRHRLVICGSAEAPVTPEVMEGFAAMSALGTDDRLAKLDGADTADHRRASRPFGENAGFTMGESSQFFVLMDDELAMELGADIYGAVPDVFVNADGFKKSISSPGAGNYITVAKAVAAAQAIVGADTIKHRSFIQAHGSSTPQNRITESMIFDKVAKGFGIDDWPVTAVKAFVGHPLGPASGDQLANTLGVFADGIIPGIKTTDKVADDVFDDHLDIVLQDKSTTMDVAFLNSKGFGGNNATATVLSPRQVESMLKQRYGVDAFVEYTRKRKAVRTTAKAYDDAALTGDLRIIYNFGSGIIEEHEISVSETALNLDRFANPVSLHFSNPYADMVND</sequence>
<dbReference type="Gene3D" id="3.40.47.10">
    <property type="match status" value="1"/>
</dbReference>
<reference evidence="6" key="2">
    <citation type="submission" date="2020-09" db="EMBL/GenBank/DDBJ databases">
        <authorList>
            <person name="Sun Q."/>
            <person name="Kim S."/>
        </authorList>
    </citation>
    <scope>NUCLEOTIDE SEQUENCE</scope>
    <source>
        <strain evidence="6">KCTC 12711</strain>
    </source>
</reference>
<keyword evidence="3 4" id="KW-0808">Transferase</keyword>
<gene>
    <name evidence="6" type="primary">fabY</name>
    <name evidence="6" type="ORF">GCM10008090_28120</name>
</gene>
<proteinExistence type="inferred from homology"/>
<evidence type="ECO:0000256" key="1">
    <source>
        <dbReference type="ARBA" id="ARBA00005194"/>
    </source>
</evidence>
<dbReference type="PANTHER" id="PTHR11712:SF336">
    <property type="entry name" value="3-OXOACYL-[ACYL-CARRIER-PROTEIN] SYNTHASE, MITOCHONDRIAL"/>
    <property type="match status" value="1"/>
</dbReference>
<evidence type="ECO:0000256" key="4">
    <source>
        <dbReference type="RuleBase" id="RU003694"/>
    </source>
</evidence>
<dbReference type="InterPro" id="IPR014030">
    <property type="entry name" value="Ketoacyl_synth_N"/>
</dbReference>
<name>A0A918RZ18_9GAMM</name>
<dbReference type="Pfam" id="PF00109">
    <property type="entry name" value="ketoacyl-synt"/>
    <property type="match status" value="1"/>
</dbReference>
<protein>
    <submittedName>
        <fullName evidence="6">Beta-ketoacyl-[acyl-carrier-protein] synthase FabY</fullName>
    </submittedName>
</protein>
<accession>A0A918RZ18</accession>
<dbReference type="InterPro" id="IPR016039">
    <property type="entry name" value="Thiolase-like"/>
</dbReference>
<dbReference type="InterPro" id="IPR014031">
    <property type="entry name" value="Ketoacyl_synth_C"/>
</dbReference>
<dbReference type="Pfam" id="PF02801">
    <property type="entry name" value="Ketoacyl-synt_C"/>
    <property type="match status" value="1"/>
</dbReference>
<dbReference type="InterPro" id="IPR020841">
    <property type="entry name" value="PKS_Beta-ketoAc_synthase_dom"/>
</dbReference>
<dbReference type="CDD" id="cd00828">
    <property type="entry name" value="elong_cond_enzymes"/>
    <property type="match status" value="1"/>
</dbReference>